<proteinExistence type="predicted"/>
<reference evidence="3 4" key="1">
    <citation type="journal article" date="2022" name="Syst. Appl. Microbiol.">
        <title>Rhodopirellula aestuarii sp. nov., a novel member of the genus Rhodopirellula isolated from brackish sediments collected in the Tagus River estuary, Portugal.</title>
        <authorList>
            <person name="Vitorino I.R."/>
            <person name="Klimek D."/>
            <person name="Calusinska M."/>
            <person name="Lobo-da-Cunha A."/>
            <person name="Vasconcelos V."/>
            <person name="Lage O.M."/>
        </authorList>
    </citation>
    <scope>NUCLEOTIDE SEQUENCE [LARGE SCALE GENOMIC DNA]</scope>
    <source>
        <strain evidence="3 4">ICT_H3.1</strain>
    </source>
</reference>
<accession>A0ABT0U1H9</accession>
<keyword evidence="4" id="KW-1185">Reference proteome</keyword>
<evidence type="ECO:0000313" key="3">
    <source>
        <dbReference type="EMBL" id="MCM2370741.1"/>
    </source>
</evidence>
<comment type="caution">
    <text evidence="3">The sequence shown here is derived from an EMBL/GenBank/DDBJ whole genome shotgun (WGS) entry which is preliminary data.</text>
</comment>
<evidence type="ECO:0000256" key="1">
    <source>
        <dbReference type="SAM" id="MobiDB-lite"/>
    </source>
</evidence>
<feature type="signal peptide" evidence="2">
    <location>
        <begin position="1"/>
        <end position="20"/>
    </location>
</feature>
<sequence>MPTQFIATAAAAFLFIVNFAEPVAAQYHHDHGFHHRGVYGRAHDYHHGFDYHSGHYQDYGDHAHYQDNYYLGHGGLDAYCPATSVCPLQYQPQAAIGTPYLEDRTYQNIPFNNAPAYDERNPIQPHNHAGHDHSGHVHDHDGHSHAAPLRSPDAGYIAPPSLSPSDRRQPSPPPSFDSRSRQGQPSQQSAPIQDSDSSIKMDGPPPAL</sequence>
<organism evidence="3 4">
    <name type="scientific">Aporhodopirellula aestuarii</name>
    <dbReference type="NCBI Taxonomy" id="2950107"/>
    <lineage>
        <taxon>Bacteria</taxon>
        <taxon>Pseudomonadati</taxon>
        <taxon>Planctomycetota</taxon>
        <taxon>Planctomycetia</taxon>
        <taxon>Pirellulales</taxon>
        <taxon>Pirellulaceae</taxon>
        <taxon>Aporhodopirellula</taxon>
    </lineage>
</organism>
<dbReference type="RefSeq" id="WP_250928401.1">
    <property type="nucleotide sequence ID" value="NZ_JAMQBK010000024.1"/>
</dbReference>
<feature type="region of interest" description="Disordered" evidence="1">
    <location>
        <begin position="111"/>
        <end position="208"/>
    </location>
</feature>
<evidence type="ECO:0000256" key="2">
    <source>
        <dbReference type="SAM" id="SignalP"/>
    </source>
</evidence>
<protein>
    <submittedName>
        <fullName evidence="3">Uncharacterized protein</fullName>
    </submittedName>
</protein>
<dbReference type="Proteomes" id="UP001202961">
    <property type="component" value="Unassembled WGS sequence"/>
</dbReference>
<name>A0ABT0U1H9_9BACT</name>
<feature type="chain" id="PRO_5046978772" evidence="2">
    <location>
        <begin position="21"/>
        <end position="208"/>
    </location>
</feature>
<dbReference type="EMBL" id="JAMQBK010000024">
    <property type="protein sequence ID" value="MCM2370741.1"/>
    <property type="molecule type" value="Genomic_DNA"/>
</dbReference>
<feature type="compositionally biased region" description="Basic and acidic residues" evidence="1">
    <location>
        <begin position="129"/>
        <end position="144"/>
    </location>
</feature>
<evidence type="ECO:0000313" key="4">
    <source>
        <dbReference type="Proteomes" id="UP001202961"/>
    </source>
</evidence>
<gene>
    <name evidence="3" type="ORF">NB063_08995</name>
</gene>
<keyword evidence="2" id="KW-0732">Signal</keyword>